<gene>
    <name evidence="3" type="ORF">N5923_15675</name>
</gene>
<dbReference type="EMBL" id="JAODIM010000042">
    <property type="protein sequence ID" value="MCU5778931.1"/>
    <property type="molecule type" value="Genomic_DNA"/>
</dbReference>
<dbReference type="PANTHER" id="PTHR11895:SF7">
    <property type="entry name" value="GLUTAMYL-TRNA(GLN) AMIDOTRANSFERASE SUBUNIT A, MITOCHONDRIAL"/>
    <property type="match status" value="1"/>
</dbReference>
<dbReference type="Proteomes" id="UP001064262">
    <property type="component" value="Unassembled WGS sequence"/>
</dbReference>
<feature type="domain" description="Amidase" evidence="2">
    <location>
        <begin position="18"/>
        <end position="454"/>
    </location>
</feature>
<keyword evidence="4" id="KW-1185">Reference proteome</keyword>
<reference evidence="3" key="1">
    <citation type="submission" date="2022-09" db="EMBL/GenBank/DDBJ databases">
        <title>Winslowiella arboricola sp. nov., isolated from bleeding cankers on broadleaf hosts.</title>
        <authorList>
            <person name="Brady C."/>
            <person name="Kaur S."/>
            <person name="Crampton B."/>
            <person name="Maddock D."/>
            <person name="Arnold D."/>
            <person name="Denman S."/>
        </authorList>
    </citation>
    <scope>NUCLEOTIDE SEQUENCE</scope>
    <source>
        <strain evidence="3">BAC 15a-03b</strain>
    </source>
</reference>
<comment type="caution">
    <text evidence="3">The sequence shown here is derived from an EMBL/GenBank/DDBJ whole genome shotgun (WGS) entry which is preliminary data.</text>
</comment>
<dbReference type="PROSITE" id="PS00571">
    <property type="entry name" value="AMIDASES"/>
    <property type="match status" value="1"/>
</dbReference>
<evidence type="ECO:0000313" key="3">
    <source>
        <dbReference type="EMBL" id="MCU5778931.1"/>
    </source>
</evidence>
<accession>A0A9J6PRD5</accession>
<dbReference type="InterPro" id="IPR023631">
    <property type="entry name" value="Amidase_dom"/>
</dbReference>
<proteinExistence type="inferred from homology"/>
<sequence length="480" mass="51348">MNLSEYTSFDAVGLAELIAKKEVTHAEVSSAAMQAYQTVNRDVRAVIECWESEQYNQTGPMAGVPMLVKDLGISVAGRLNELGSRLAAGSVSPHDSNLTVKMRQAGLVIMGRTTTPELAASITTEPQFNGGTRNPWNTDYSAGGSSGGSAAAVASGIVPAAHATDGGGSIRIPASANGLFGLKSSRGRISMGPDVDEVWSGLAVHGFVTRSVRDSAALLEAVQGNVPGDPFITDHSTPGLITSVNKDPGKLRIGVLAHPLNGKRTASDVISVLEQTVKHLLALGHHVEEVTLDIGLSWEAFVEMNTRYWAANSAGWIDALASVNNKPVNTETLEPSNLALWKLGHELKATDLVGAMHMRNAVTQKMGVFFGQYDMLLCPTLPDVPSILGSFNLDQNKMDGRDWLHHIFNQSPFTALANVCGTPAMSVPLGFCESKHLPVGMQFFAGYNREHALLSLAGQLERANLWNDRHPEIWAGRLPD</sequence>
<dbReference type="PANTHER" id="PTHR11895">
    <property type="entry name" value="TRANSAMIDASE"/>
    <property type="match status" value="1"/>
</dbReference>
<name>A0A9J6PRD5_9GAMM</name>
<dbReference type="Pfam" id="PF01425">
    <property type="entry name" value="Amidase"/>
    <property type="match status" value="1"/>
</dbReference>
<comment type="similarity">
    <text evidence="1">Belongs to the amidase family.</text>
</comment>
<dbReference type="RefSeq" id="WP_267143664.1">
    <property type="nucleotide sequence ID" value="NZ_JAODIL010000078.1"/>
</dbReference>
<dbReference type="InterPro" id="IPR020556">
    <property type="entry name" value="Amidase_CS"/>
</dbReference>
<protein>
    <submittedName>
        <fullName evidence="3">Amidase</fullName>
    </submittedName>
</protein>
<dbReference type="GO" id="GO:0003824">
    <property type="term" value="F:catalytic activity"/>
    <property type="evidence" value="ECO:0007669"/>
    <property type="project" value="InterPro"/>
</dbReference>
<dbReference type="InterPro" id="IPR000120">
    <property type="entry name" value="Amidase"/>
</dbReference>
<evidence type="ECO:0000259" key="2">
    <source>
        <dbReference type="Pfam" id="PF01425"/>
    </source>
</evidence>
<organism evidence="3 4">
    <name type="scientific">Winslowiella arboricola</name>
    <dbReference type="NCBI Taxonomy" id="2978220"/>
    <lineage>
        <taxon>Bacteria</taxon>
        <taxon>Pseudomonadati</taxon>
        <taxon>Pseudomonadota</taxon>
        <taxon>Gammaproteobacteria</taxon>
        <taxon>Enterobacterales</taxon>
        <taxon>Erwiniaceae</taxon>
        <taxon>Winslowiella</taxon>
    </lineage>
</organism>
<dbReference type="SUPFAM" id="SSF75304">
    <property type="entry name" value="Amidase signature (AS) enzymes"/>
    <property type="match status" value="1"/>
</dbReference>
<dbReference type="InterPro" id="IPR036928">
    <property type="entry name" value="AS_sf"/>
</dbReference>
<dbReference type="Gene3D" id="3.90.1300.10">
    <property type="entry name" value="Amidase signature (AS) domain"/>
    <property type="match status" value="1"/>
</dbReference>
<evidence type="ECO:0000256" key="1">
    <source>
        <dbReference type="ARBA" id="ARBA00009199"/>
    </source>
</evidence>
<dbReference type="AlphaFoldDB" id="A0A9J6PRD5"/>
<evidence type="ECO:0000313" key="4">
    <source>
        <dbReference type="Proteomes" id="UP001064262"/>
    </source>
</evidence>